<dbReference type="PANTHER" id="PTHR39113:SF1">
    <property type="entry name" value="MEMBRANE LIPOPROTEIN"/>
    <property type="match status" value="1"/>
</dbReference>
<dbReference type="Proteomes" id="UP001634007">
    <property type="component" value="Unassembled WGS sequence"/>
</dbReference>
<keyword evidence="2" id="KW-1185">Reference proteome</keyword>
<reference evidence="1 2" key="1">
    <citation type="submission" date="2024-11" db="EMBL/GenBank/DDBJ databases">
        <title>Chromosome-level genome assembly of Eucalyptus globulus Labill. provides insights into its genome evolution.</title>
        <authorList>
            <person name="Li X."/>
        </authorList>
    </citation>
    <scope>NUCLEOTIDE SEQUENCE [LARGE SCALE GENOMIC DNA]</scope>
    <source>
        <strain evidence="1">CL2024</strain>
        <tissue evidence="1">Fresh tender leaves</tissue>
    </source>
</reference>
<dbReference type="AlphaFoldDB" id="A0ABD3L611"/>
<protein>
    <submittedName>
        <fullName evidence="1">Uncharacterized protein</fullName>
    </submittedName>
</protein>
<sequence>MSIASSGDVDEHCALLLGELLGRGDAAEKKRSMMIMEVQEASMANAAKMAEVKAKDLDEKMRQKCGQWVKTDFEG</sequence>
<proteinExistence type="predicted"/>
<dbReference type="EMBL" id="JBJKBG010000003">
    <property type="protein sequence ID" value="KAL3747275.1"/>
    <property type="molecule type" value="Genomic_DNA"/>
</dbReference>
<evidence type="ECO:0000313" key="2">
    <source>
        <dbReference type="Proteomes" id="UP001634007"/>
    </source>
</evidence>
<name>A0ABD3L611_EUCGL</name>
<accession>A0ABD3L611</accession>
<dbReference type="PANTHER" id="PTHR39113">
    <property type="entry name" value="MEMBRANE LIPOPROTEIN-RELATED"/>
    <property type="match status" value="1"/>
</dbReference>
<evidence type="ECO:0000313" key="1">
    <source>
        <dbReference type="EMBL" id="KAL3747275.1"/>
    </source>
</evidence>
<organism evidence="1 2">
    <name type="scientific">Eucalyptus globulus</name>
    <name type="common">Tasmanian blue gum</name>
    <dbReference type="NCBI Taxonomy" id="34317"/>
    <lineage>
        <taxon>Eukaryota</taxon>
        <taxon>Viridiplantae</taxon>
        <taxon>Streptophyta</taxon>
        <taxon>Embryophyta</taxon>
        <taxon>Tracheophyta</taxon>
        <taxon>Spermatophyta</taxon>
        <taxon>Magnoliopsida</taxon>
        <taxon>eudicotyledons</taxon>
        <taxon>Gunneridae</taxon>
        <taxon>Pentapetalae</taxon>
        <taxon>rosids</taxon>
        <taxon>malvids</taxon>
        <taxon>Myrtales</taxon>
        <taxon>Myrtaceae</taxon>
        <taxon>Myrtoideae</taxon>
        <taxon>Eucalypteae</taxon>
        <taxon>Eucalyptus</taxon>
    </lineage>
</organism>
<gene>
    <name evidence="1" type="ORF">ACJRO7_016110</name>
</gene>
<comment type="caution">
    <text evidence="1">The sequence shown here is derived from an EMBL/GenBank/DDBJ whole genome shotgun (WGS) entry which is preliminary data.</text>
</comment>